<protein>
    <recommendedName>
        <fullName evidence="3">AMP-binding enzyme C-terminal domain-containing protein</fullName>
    </recommendedName>
</protein>
<keyword evidence="5" id="KW-1185">Reference proteome</keyword>
<evidence type="ECO:0000256" key="2">
    <source>
        <dbReference type="ARBA" id="ARBA00022598"/>
    </source>
</evidence>
<dbReference type="Gene3D" id="3.30.300.30">
    <property type="match status" value="1"/>
</dbReference>
<dbReference type="PANTHER" id="PTHR24096">
    <property type="entry name" value="LONG-CHAIN-FATTY-ACID--COA LIGASE"/>
    <property type="match status" value="1"/>
</dbReference>
<dbReference type="EMBL" id="PGOL01000176">
    <property type="protein sequence ID" value="PKI75355.1"/>
    <property type="molecule type" value="Genomic_DNA"/>
</dbReference>
<dbReference type="STRING" id="22663.A0A2I0L3R3"/>
<name>A0A2I0L3R3_PUNGR</name>
<keyword evidence="2" id="KW-0436">Ligase</keyword>
<evidence type="ECO:0000259" key="3">
    <source>
        <dbReference type="Pfam" id="PF13193"/>
    </source>
</evidence>
<dbReference type="SUPFAM" id="SSF56801">
    <property type="entry name" value="Acetyl-CoA synthetase-like"/>
    <property type="match status" value="1"/>
</dbReference>
<evidence type="ECO:0000313" key="5">
    <source>
        <dbReference type="Proteomes" id="UP000233551"/>
    </source>
</evidence>
<evidence type="ECO:0000313" key="4">
    <source>
        <dbReference type="EMBL" id="PKI75355.1"/>
    </source>
</evidence>
<comment type="caution">
    <text evidence="4">The sequence shown here is derived from an EMBL/GenBank/DDBJ whole genome shotgun (WGS) entry which is preliminary data.</text>
</comment>
<dbReference type="Proteomes" id="UP000233551">
    <property type="component" value="Unassembled WGS sequence"/>
</dbReference>
<dbReference type="InterPro" id="IPR025110">
    <property type="entry name" value="AMP-bd_C"/>
</dbReference>
<reference evidence="4 5" key="1">
    <citation type="submission" date="2017-11" db="EMBL/GenBank/DDBJ databases">
        <title>De-novo sequencing of pomegranate (Punica granatum L.) genome.</title>
        <authorList>
            <person name="Akparov Z."/>
            <person name="Amiraslanov A."/>
            <person name="Hajiyeva S."/>
            <person name="Abbasov M."/>
            <person name="Kaur K."/>
            <person name="Hamwieh A."/>
            <person name="Solovyev V."/>
            <person name="Salamov A."/>
            <person name="Braich B."/>
            <person name="Kosarev P."/>
            <person name="Mahmoud A."/>
            <person name="Hajiyev E."/>
            <person name="Babayeva S."/>
            <person name="Izzatullayeva V."/>
            <person name="Mammadov A."/>
            <person name="Mammadov A."/>
            <person name="Sharifova S."/>
            <person name="Ojaghi J."/>
            <person name="Eynullazada K."/>
            <person name="Bayramov B."/>
            <person name="Abdulazimova A."/>
            <person name="Shahmuradov I."/>
        </authorList>
    </citation>
    <scope>NUCLEOTIDE SEQUENCE [LARGE SCALE GENOMIC DNA]</scope>
    <source>
        <strain evidence="5">cv. AG2017</strain>
        <tissue evidence="4">Leaf</tissue>
    </source>
</reference>
<dbReference type="PANTHER" id="PTHR24096:SF251">
    <property type="entry name" value="4-COUMARATE--COA LIGASE-LIKE 9"/>
    <property type="match status" value="1"/>
</dbReference>
<comment type="similarity">
    <text evidence="1">Belongs to the ATP-dependent AMP-binding enzyme family.</text>
</comment>
<dbReference type="Pfam" id="PF13193">
    <property type="entry name" value="AMP-binding_C"/>
    <property type="match status" value="1"/>
</dbReference>
<dbReference type="InterPro" id="IPR045851">
    <property type="entry name" value="AMP-bd_C_sf"/>
</dbReference>
<proteinExistence type="inferred from homology"/>
<organism evidence="4 5">
    <name type="scientific">Punica granatum</name>
    <name type="common">Pomegranate</name>
    <dbReference type="NCBI Taxonomy" id="22663"/>
    <lineage>
        <taxon>Eukaryota</taxon>
        <taxon>Viridiplantae</taxon>
        <taxon>Streptophyta</taxon>
        <taxon>Embryophyta</taxon>
        <taxon>Tracheophyta</taxon>
        <taxon>Spermatophyta</taxon>
        <taxon>Magnoliopsida</taxon>
        <taxon>eudicotyledons</taxon>
        <taxon>Gunneridae</taxon>
        <taxon>Pentapetalae</taxon>
        <taxon>rosids</taxon>
        <taxon>malvids</taxon>
        <taxon>Myrtales</taxon>
        <taxon>Lythraceae</taxon>
        <taxon>Punica</taxon>
    </lineage>
</organism>
<dbReference type="GO" id="GO:0016405">
    <property type="term" value="F:CoA-ligase activity"/>
    <property type="evidence" value="ECO:0007669"/>
    <property type="project" value="TreeGrafter"/>
</dbReference>
<dbReference type="AlphaFoldDB" id="A0A2I0L3R3"/>
<evidence type="ECO:0000256" key="1">
    <source>
        <dbReference type="ARBA" id="ARBA00006432"/>
    </source>
</evidence>
<sequence>MAFVVRKPRSNITESQVIDFIAKQLAPYKKIRQVAFVNNIPKSPAGKILRRHLINLAVSSPKARL</sequence>
<accession>A0A2I0L3R3</accession>
<gene>
    <name evidence="4" type="ORF">CRG98_004239</name>
</gene>
<feature type="domain" description="AMP-binding enzyme C-terminal" evidence="3">
    <location>
        <begin position="1"/>
        <end position="47"/>
    </location>
</feature>